<dbReference type="PANTHER" id="PTHR13651">
    <property type="entry name" value="PROTEIN ABITRAM"/>
    <property type="match status" value="1"/>
</dbReference>
<organism evidence="1 2">
    <name type="scientific">Brassica napus</name>
    <name type="common">Rape</name>
    <dbReference type="NCBI Taxonomy" id="3708"/>
    <lineage>
        <taxon>Eukaryota</taxon>
        <taxon>Viridiplantae</taxon>
        <taxon>Streptophyta</taxon>
        <taxon>Embryophyta</taxon>
        <taxon>Tracheophyta</taxon>
        <taxon>Spermatophyta</taxon>
        <taxon>Magnoliopsida</taxon>
        <taxon>eudicotyledons</taxon>
        <taxon>Gunneridae</taxon>
        <taxon>Pentapetalae</taxon>
        <taxon>rosids</taxon>
        <taxon>malvids</taxon>
        <taxon>Brassicales</taxon>
        <taxon>Brassicaceae</taxon>
        <taxon>Brassiceae</taxon>
        <taxon>Brassica</taxon>
    </lineage>
</organism>
<name>A0ABQ8AZM9_BRANA</name>
<comment type="caution">
    <text evidence="1">The sequence shown here is derived from an EMBL/GenBank/DDBJ whole genome shotgun (WGS) entry which is preliminary data.</text>
</comment>
<dbReference type="InterPro" id="IPR039169">
    <property type="entry name" value="Abitram"/>
</dbReference>
<evidence type="ECO:0000313" key="2">
    <source>
        <dbReference type="Proteomes" id="UP000824890"/>
    </source>
</evidence>
<dbReference type="PANTHER" id="PTHR13651:SF0">
    <property type="entry name" value="PROTEIN ABITRAM"/>
    <property type="match status" value="1"/>
</dbReference>
<keyword evidence="2" id="KW-1185">Reference proteome</keyword>
<gene>
    <name evidence="1" type="ORF">HID58_047525</name>
</gene>
<evidence type="ECO:0000313" key="1">
    <source>
        <dbReference type="EMBL" id="KAH0897957.1"/>
    </source>
</evidence>
<sequence length="151" mass="17193">MDIQKTEVARNPEIENLIEINRGKSSKRKMPKKLWKMEKKTKRNCEVCCFEGRSVLRVSGKRVKRFASSELKTFSTAIDSYIVRCCVKGSLLEVNERLIKQPQLLNSSADREGYIAIIMPRTCTLDQKQGITDHLGGGVSRKETNVSVIQF</sequence>
<accession>A0ABQ8AZM9</accession>
<dbReference type="InterPro" id="IPR011053">
    <property type="entry name" value="Single_hybrid_motif"/>
</dbReference>
<reference evidence="1 2" key="1">
    <citation type="submission" date="2021-05" db="EMBL/GenBank/DDBJ databases">
        <title>Genome Assembly of Synthetic Allotetraploid Brassica napus Reveals Homoeologous Exchanges between Subgenomes.</title>
        <authorList>
            <person name="Davis J.T."/>
        </authorList>
    </citation>
    <scope>NUCLEOTIDE SEQUENCE [LARGE SCALE GENOMIC DNA]</scope>
    <source>
        <strain evidence="2">cv. Da-Ae</strain>
        <tissue evidence="1">Seedling</tissue>
    </source>
</reference>
<evidence type="ECO:0008006" key="3">
    <source>
        <dbReference type="Google" id="ProtNLM"/>
    </source>
</evidence>
<proteinExistence type="predicted"/>
<dbReference type="Gene3D" id="2.40.50.100">
    <property type="match status" value="1"/>
</dbReference>
<dbReference type="SUPFAM" id="SSF51230">
    <property type="entry name" value="Single hybrid motif"/>
    <property type="match status" value="1"/>
</dbReference>
<dbReference type="EMBL" id="JAGKQM010000012">
    <property type="protein sequence ID" value="KAH0897957.1"/>
    <property type="molecule type" value="Genomic_DNA"/>
</dbReference>
<dbReference type="Proteomes" id="UP000824890">
    <property type="component" value="Unassembled WGS sequence"/>
</dbReference>
<protein>
    <recommendedName>
        <fullName evidence="3">Protein Abitram</fullName>
    </recommendedName>
</protein>